<feature type="binding site" evidence="3">
    <location>
        <position position="47"/>
    </location>
    <ligand>
        <name>a divalent metal cation</name>
        <dbReference type="ChEBI" id="CHEBI:60240"/>
    </ligand>
</feature>
<evidence type="ECO:0000256" key="3">
    <source>
        <dbReference type="PIRSR" id="PIRSR607837-1"/>
    </source>
</evidence>
<dbReference type="GO" id="GO:0046872">
    <property type="term" value="F:metal ion binding"/>
    <property type="evidence" value="ECO:0007669"/>
    <property type="project" value="UniProtKB-KW"/>
</dbReference>
<comment type="similarity">
    <text evidence="1">Belongs to the DinB family.</text>
</comment>
<dbReference type="RefSeq" id="WP_314511371.1">
    <property type="nucleotide sequence ID" value="NZ_JASJOU010000004.1"/>
</dbReference>
<gene>
    <name evidence="4" type="ORF">QNI22_13875</name>
</gene>
<dbReference type="EMBL" id="JASJOU010000004">
    <property type="protein sequence ID" value="MDJ1501750.1"/>
    <property type="molecule type" value="Genomic_DNA"/>
</dbReference>
<dbReference type="SUPFAM" id="SSF109854">
    <property type="entry name" value="DinB/YfiT-like putative metalloenzymes"/>
    <property type="match status" value="1"/>
</dbReference>
<proteinExistence type="inferred from homology"/>
<evidence type="ECO:0000256" key="2">
    <source>
        <dbReference type="ARBA" id="ARBA00022723"/>
    </source>
</evidence>
<evidence type="ECO:0000313" key="5">
    <source>
        <dbReference type="Proteomes" id="UP001232063"/>
    </source>
</evidence>
<dbReference type="Pfam" id="PF05163">
    <property type="entry name" value="DinB"/>
    <property type="match status" value="1"/>
</dbReference>
<feature type="binding site" evidence="3">
    <location>
        <position position="151"/>
    </location>
    <ligand>
        <name>a divalent metal cation</name>
        <dbReference type="ChEBI" id="CHEBI:60240"/>
    </ligand>
</feature>
<keyword evidence="2 3" id="KW-0479">Metal-binding</keyword>
<name>A0AAE3UE02_9BACT</name>
<organism evidence="4 5">
    <name type="scientific">Xanthocytophaga agilis</name>
    <dbReference type="NCBI Taxonomy" id="3048010"/>
    <lineage>
        <taxon>Bacteria</taxon>
        <taxon>Pseudomonadati</taxon>
        <taxon>Bacteroidota</taxon>
        <taxon>Cytophagia</taxon>
        <taxon>Cytophagales</taxon>
        <taxon>Rhodocytophagaceae</taxon>
        <taxon>Xanthocytophaga</taxon>
    </lineage>
</organism>
<dbReference type="AlphaFoldDB" id="A0AAE3UE02"/>
<keyword evidence="5" id="KW-1185">Reference proteome</keyword>
<reference evidence="4" key="1">
    <citation type="submission" date="2023-05" db="EMBL/GenBank/DDBJ databases">
        <authorList>
            <person name="Zhang X."/>
        </authorList>
    </citation>
    <scope>NUCLEOTIDE SEQUENCE</scope>
    <source>
        <strain evidence="4">BD1B2-1</strain>
    </source>
</reference>
<evidence type="ECO:0000313" key="4">
    <source>
        <dbReference type="EMBL" id="MDJ1501750.1"/>
    </source>
</evidence>
<evidence type="ECO:0000256" key="1">
    <source>
        <dbReference type="ARBA" id="ARBA00008635"/>
    </source>
</evidence>
<accession>A0AAE3UE02</accession>
<feature type="binding site" evidence="3">
    <location>
        <position position="155"/>
    </location>
    <ligand>
        <name>a divalent metal cation</name>
        <dbReference type="ChEBI" id="CHEBI:60240"/>
    </ligand>
</feature>
<sequence>MDLKTSLLTEFTYEAFLTRRMLELIPFDKANWKPHEKSMKLQELALHIATIPTWVSRIITTQELNLATTTETNFLTSDEQESASGQTVQTVNLQNTSQLLALFDANTQQALADVEATTNEDLMQTWTMRDGKKVFFSLPRIAAIRNMAQNHTVHHRGQLGVYLRLQNIPLPSVYGSTADVMV</sequence>
<dbReference type="InterPro" id="IPR034660">
    <property type="entry name" value="DinB/YfiT-like"/>
</dbReference>
<comment type="caution">
    <text evidence="4">The sequence shown here is derived from an EMBL/GenBank/DDBJ whole genome shotgun (WGS) entry which is preliminary data.</text>
</comment>
<dbReference type="Gene3D" id="1.20.120.450">
    <property type="entry name" value="dinb family like domain"/>
    <property type="match status" value="1"/>
</dbReference>
<protein>
    <submittedName>
        <fullName evidence="4">DinB family protein</fullName>
    </submittedName>
</protein>
<dbReference type="Proteomes" id="UP001232063">
    <property type="component" value="Unassembled WGS sequence"/>
</dbReference>
<dbReference type="InterPro" id="IPR007837">
    <property type="entry name" value="DinB"/>
</dbReference>